<dbReference type="Proteomes" id="UP001163603">
    <property type="component" value="Chromosome 5"/>
</dbReference>
<evidence type="ECO:0000313" key="1">
    <source>
        <dbReference type="EMBL" id="KAJ0041440.1"/>
    </source>
</evidence>
<reference evidence="2" key="1">
    <citation type="journal article" date="2023" name="G3 (Bethesda)">
        <title>Genome assembly and association tests identify interacting loci associated with vigor, precocity, and sex in interspecific pistachio rootstocks.</title>
        <authorList>
            <person name="Palmer W."/>
            <person name="Jacygrad E."/>
            <person name="Sagayaradj S."/>
            <person name="Cavanaugh K."/>
            <person name="Han R."/>
            <person name="Bertier L."/>
            <person name="Beede B."/>
            <person name="Kafkas S."/>
            <person name="Golino D."/>
            <person name="Preece J."/>
            <person name="Michelmore R."/>
        </authorList>
    </citation>
    <scope>NUCLEOTIDE SEQUENCE [LARGE SCALE GENOMIC DNA]</scope>
</reference>
<gene>
    <name evidence="1" type="ORF">Pint_26839</name>
</gene>
<accession>A0ACC0YUR5</accession>
<name>A0ACC0YUR5_9ROSI</name>
<organism evidence="1 2">
    <name type="scientific">Pistacia integerrima</name>
    <dbReference type="NCBI Taxonomy" id="434235"/>
    <lineage>
        <taxon>Eukaryota</taxon>
        <taxon>Viridiplantae</taxon>
        <taxon>Streptophyta</taxon>
        <taxon>Embryophyta</taxon>
        <taxon>Tracheophyta</taxon>
        <taxon>Spermatophyta</taxon>
        <taxon>Magnoliopsida</taxon>
        <taxon>eudicotyledons</taxon>
        <taxon>Gunneridae</taxon>
        <taxon>Pentapetalae</taxon>
        <taxon>rosids</taxon>
        <taxon>malvids</taxon>
        <taxon>Sapindales</taxon>
        <taxon>Anacardiaceae</taxon>
        <taxon>Pistacia</taxon>
    </lineage>
</organism>
<dbReference type="EMBL" id="CM047740">
    <property type="protein sequence ID" value="KAJ0041440.1"/>
    <property type="molecule type" value="Genomic_DNA"/>
</dbReference>
<comment type="caution">
    <text evidence="1">The sequence shown here is derived from an EMBL/GenBank/DDBJ whole genome shotgun (WGS) entry which is preliminary data.</text>
</comment>
<keyword evidence="2" id="KW-1185">Reference proteome</keyword>
<protein>
    <submittedName>
        <fullName evidence="1">Uncharacterized protein</fullName>
    </submittedName>
</protein>
<evidence type="ECO:0000313" key="2">
    <source>
        <dbReference type="Proteomes" id="UP001163603"/>
    </source>
</evidence>
<sequence length="95" mass="10735">MYLHEDSRLRIIHCDLKASNVLLDKDMNPKIADFGVARICGANQSQVNTSRIVGTCGYMSPKYMLQGQFSVKYDVYSFEVSVLEIISGKKSNSFY</sequence>
<proteinExistence type="predicted"/>